<feature type="domain" description="Carbohydrate kinase PfkB" evidence="3">
    <location>
        <begin position="2"/>
        <end position="140"/>
    </location>
</feature>
<sequence length="276" mass="28447">MRVAVIGHVEWIEFVRVARVPAPGDIVHAQDWWEGPGGGGAVAAVQLARLAGECTFFTALGDDLLGTRARAELAAMGLRVETAIRPLRQRRGFTYVDDAGERTITVIGERLAPRAADPLAWDLLAEADAVYVTAGDVEALRLARRARKVVATARILPTLQAAGIALDAIVGSSRDPAERYAAGDLEPPPRLVVRTAGGAGGSYELPGGECRVYPAAQLPGPVVDAYGCGDSFAAGLTYALGAGLGADEAVQLAARCGAAALTGRGPCGGQMGRAAP</sequence>
<dbReference type="EMBL" id="JAIRAU010000012">
    <property type="protein sequence ID" value="MBZ5710192.1"/>
    <property type="molecule type" value="Genomic_DNA"/>
</dbReference>
<evidence type="ECO:0000256" key="1">
    <source>
        <dbReference type="ARBA" id="ARBA00022679"/>
    </source>
</evidence>
<keyword evidence="1" id="KW-0808">Transferase</keyword>
<evidence type="ECO:0000256" key="2">
    <source>
        <dbReference type="ARBA" id="ARBA00022777"/>
    </source>
</evidence>
<dbReference type="SUPFAM" id="SSF53613">
    <property type="entry name" value="Ribokinase-like"/>
    <property type="match status" value="1"/>
</dbReference>
<dbReference type="InterPro" id="IPR029056">
    <property type="entry name" value="Ribokinase-like"/>
</dbReference>
<keyword evidence="5" id="KW-1185">Reference proteome</keyword>
<dbReference type="PANTHER" id="PTHR10584">
    <property type="entry name" value="SUGAR KINASE"/>
    <property type="match status" value="1"/>
</dbReference>
<keyword evidence="2 4" id="KW-0418">Kinase</keyword>
<protein>
    <submittedName>
        <fullName evidence="4">PfkB family carbohydrate kinase</fullName>
    </submittedName>
</protein>
<dbReference type="RefSeq" id="WP_224191963.1">
    <property type="nucleotide sequence ID" value="NZ_JAIRAU010000012.1"/>
</dbReference>
<feature type="domain" description="Carbohydrate kinase PfkB" evidence="3">
    <location>
        <begin position="189"/>
        <end position="266"/>
    </location>
</feature>
<evidence type="ECO:0000313" key="4">
    <source>
        <dbReference type="EMBL" id="MBZ5710192.1"/>
    </source>
</evidence>
<reference evidence="4" key="1">
    <citation type="submission" date="2021-08" db="EMBL/GenBank/DDBJ databases">
        <authorList>
            <person name="Stevens D.C."/>
        </authorList>
    </citation>
    <scope>NUCLEOTIDE SEQUENCE</scope>
    <source>
        <strain evidence="4">DSM 53165</strain>
    </source>
</reference>
<gene>
    <name evidence="4" type="ORF">K7C98_13080</name>
</gene>
<dbReference type="Gene3D" id="3.40.1190.20">
    <property type="match status" value="1"/>
</dbReference>
<comment type="caution">
    <text evidence="4">The sequence shown here is derived from an EMBL/GenBank/DDBJ whole genome shotgun (WGS) entry which is preliminary data.</text>
</comment>
<evidence type="ECO:0000259" key="3">
    <source>
        <dbReference type="Pfam" id="PF00294"/>
    </source>
</evidence>
<dbReference type="Proteomes" id="UP001139031">
    <property type="component" value="Unassembled WGS sequence"/>
</dbReference>
<dbReference type="PANTHER" id="PTHR10584:SF166">
    <property type="entry name" value="RIBOKINASE"/>
    <property type="match status" value="1"/>
</dbReference>
<proteinExistence type="predicted"/>
<organism evidence="4 5">
    <name type="scientific">Nannocystis pusilla</name>
    <dbReference type="NCBI Taxonomy" id="889268"/>
    <lineage>
        <taxon>Bacteria</taxon>
        <taxon>Pseudomonadati</taxon>
        <taxon>Myxococcota</taxon>
        <taxon>Polyangia</taxon>
        <taxon>Nannocystales</taxon>
        <taxon>Nannocystaceae</taxon>
        <taxon>Nannocystis</taxon>
    </lineage>
</organism>
<accession>A0ABS7TPV6</accession>
<evidence type="ECO:0000313" key="5">
    <source>
        <dbReference type="Proteomes" id="UP001139031"/>
    </source>
</evidence>
<dbReference type="InterPro" id="IPR011611">
    <property type="entry name" value="PfkB_dom"/>
</dbReference>
<dbReference type="Pfam" id="PF00294">
    <property type="entry name" value="PfkB"/>
    <property type="match status" value="2"/>
</dbReference>
<name>A0ABS7TPV6_9BACT</name>
<dbReference type="GO" id="GO:0016301">
    <property type="term" value="F:kinase activity"/>
    <property type="evidence" value="ECO:0007669"/>
    <property type="project" value="UniProtKB-KW"/>
</dbReference>